<accession>A0A7X6BJL1</accession>
<reference evidence="2 3" key="1">
    <citation type="submission" date="2020-03" db="EMBL/GenBank/DDBJ databases">
        <title>Genomic Encyclopedia of Type Strains, Phase IV (KMG-IV): sequencing the most valuable type-strain genomes for metagenomic binning, comparative biology and taxonomic classification.</title>
        <authorList>
            <person name="Goeker M."/>
        </authorList>
    </citation>
    <scope>NUCLEOTIDE SEQUENCE [LARGE SCALE GENOMIC DNA]</scope>
    <source>
        <strain evidence="2 3">DSM 105722</strain>
    </source>
</reference>
<sequence>MDFFVLYPVIFTGYFYIMKLYEAIKKMRQLTAEGKSFSMAFMSLNMSEMKSEGVVEVDNARLRKKADAKNYRNADFLIPYMDLDKGEARQFYLPLLMMFNGEKITIR</sequence>
<feature type="transmembrane region" description="Helical" evidence="1">
    <location>
        <begin position="6"/>
        <end position="24"/>
    </location>
</feature>
<dbReference type="EMBL" id="JAATLI010000004">
    <property type="protein sequence ID" value="NJC17758.1"/>
    <property type="molecule type" value="Genomic_DNA"/>
</dbReference>
<dbReference type="GeneID" id="86892590"/>
<organism evidence="2 3">
    <name type="scientific">Butyricimonas paravirosa</name>
    <dbReference type="NCBI Taxonomy" id="1472417"/>
    <lineage>
        <taxon>Bacteria</taxon>
        <taxon>Pseudomonadati</taxon>
        <taxon>Bacteroidota</taxon>
        <taxon>Bacteroidia</taxon>
        <taxon>Bacteroidales</taxon>
        <taxon>Odoribacteraceae</taxon>
        <taxon>Butyricimonas</taxon>
    </lineage>
</organism>
<evidence type="ECO:0000256" key="1">
    <source>
        <dbReference type="SAM" id="Phobius"/>
    </source>
</evidence>
<evidence type="ECO:0000313" key="3">
    <source>
        <dbReference type="Proteomes" id="UP000576368"/>
    </source>
</evidence>
<keyword evidence="1" id="KW-0472">Membrane</keyword>
<keyword evidence="1" id="KW-1133">Transmembrane helix</keyword>
<evidence type="ECO:0000313" key="2">
    <source>
        <dbReference type="EMBL" id="NJC17758.1"/>
    </source>
</evidence>
<protein>
    <submittedName>
        <fullName evidence="2">Uncharacterized protein</fullName>
    </submittedName>
</protein>
<dbReference type="RefSeq" id="WP_229782393.1">
    <property type="nucleotide sequence ID" value="NZ_BMPA01000004.1"/>
</dbReference>
<gene>
    <name evidence="2" type="ORF">GGR15_001373</name>
</gene>
<comment type="caution">
    <text evidence="2">The sequence shown here is derived from an EMBL/GenBank/DDBJ whole genome shotgun (WGS) entry which is preliminary data.</text>
</comment>
<keyword evidence="1" id="KW-0812">Transmembrane</keyword>
<proteinExistence type="predicted"/>
<dbReference type="Proteomes" id="UP000576368">
    <property type="component" value="Unassembled WGS sequence"/>
</dbReference>
<name>A0A7X6BJL1_9BACT</name>
<dbReference type="AlphaFoldDB" id="A0A7X6BJL1"/>